<evidence type="ECO:0000256" key="6">
    <source>
        <dbReference type="ARBA" id="ARBA00022842"/>
    </source>
</evidence>
<evidence type="ECO:0000256" key="4">
    <source>
        <dbReference type="ARBA" id="ARBA00022714"/>
    </source>
</evidence>
<evidence type="ECO:0000313" key="18">
    <source>
        <dbReference type="EMBL" id="CAB4876159.1"/>
    </source>
</evidence>
<evidence type="ECO:0000256" key="10">
    <source>
        <dbReference type="ARBA" id="ARBA00023304"/>
    </source>
</evidence>
<dbReference type="GO" id="GO:0009099">
    <property type="term" value="P:L-valine biosynthetic process"/>
    <property type="evidence" value="ECO:0007669"/>
    <property type="project" value="UniProtKB-UniPathway"/>
</dbReference>
<dbReference type="Pfam" id="PF24877">
    <property type="entry name" value="ILV_EDD_C"/>
    <property type="match status" value="1"/>
</dbReference>
<evidence type="ECO:0000256" key="15">
    <source>
        <dbReference type="ARBA" id="ARBA00034078"/>
    </source>
</evidence>
<dbReference type="InterPro" id="IPR000581">
    <property type="entry name" value="ILV_EDD_N"/>
</dbReference>
<dbReference type="AlphaFoldDB" id="A0A6J7E6J7"/>
<keyword evidence="9" id="KW-0456">Lyase</keyword>
<gene>
    <name evidence="18" type="ORF">UFOPK3381_01086</name>
</gene>
<keyword evidence="5" id="KW-0479">Metal-binding</keyword>
<keyword evidence="8" id="KW-0411">Iron-sulfur</keyword>
<proteinExistence type="inferred from homology"/>
<evidence type="ECO:0000256" key="3">
    <source>
        <dbReference type="ARBA" id="ARBA00022605"/>
    </source>
</evidence>
<dbReference type="InterPro" id="IPR050165">
    <property type="entry name" value="DHAD_IlvD/Edd"/>
</dbReference>
<evidence type="ECO:0000256" key="1">
    <source>
        <dbReference type="ARBA" id="ARBA00001946"/>
    </source>
</evidence>
<comment type="cofactor">
    <cofactor evidence="15">
        <name>[2Fe-2S] cluster</name>
        <dbReference type="ChEBI" id="CHEBI:190135"/>
    </cofactor>
</comment>
<evidence type="ECO:0000256" key="13">
    <source>
        <dbReference type="ARBA" id="ARBA00029437"/>
    </source>
</evidence>
<dbReference type="InterPro" id="IPR056740">
    <property type="entry name" value="ILV_EDD_C"/>
</dbReference>
<keyword evidence="4" id="KW-0001">2Fe-2S</keyword>
<evidence type="ECO:0000256" key="7">
    <source>
        <dbReference type="ARBA" id="ARBA00023004"/>
    </source>
</evidence>
<dbReference type="GO" id="GO:0046872">
    <property type="term" value="F:metal ion binding"/>
    <property type="evidence" value="ECO:0007669"/>
    <property type="project" value="UniProtKB-KW"/>
</dbReference>
<protein>
    <recommendedName>
        <fullName evidence="14">dihydroxy-acid dehydratase</fullName>
        <ecNumber evidence="14">4.2.1.9</ecNumber>
    </recommendedName>
</protein>
<dbReference type="FunFam" id="3.50.30.80:FF:000001">
    <property type="entry name" value="Dihydroxy-acid dehydratase"/>
    <property type="match status" value="1"/>
</dbReference>
<keyword evidence="6" id="KW-0460">Magnesium</keyword>
<comment type="similarity">
    <text evidence="2">Belongs to the IlvD/Edd family.</text>
</comment>
<comment type="pathway">
    <text evidence="12">Amino-acid biosynthesis; L-valine biosynthesis; L-valine from pyruvate: step 3/4.</text>
</comment>
<dbReference type="UniPathway" id="UPA00049">
    <property type="reaction ID" value="UER00061"/>
</dbReference>
<dbReference type="NCBIfam" id="TIGR00110">
    <property type="entry name" value="ilvD"/>
    <property type="match status" value="1"/>
</dbReference>
<dbReference type="SUPFAM" id="SSF143975">
    <property type="entry name" value="IlvD/EDD N-terminal domain-like"/>
    <property type="match status" value="1"/>
</dbReference>
<dbReference type="GO" id="GO:0009097">
    <property type="term" value="P:isoleucine biosynthetic process"/>
    <property type="evidence" value="ECO:0007669"/>
    <property type="project" value="UniProtKB-UniPathway"/>
</dbReference>
<name>A0A6J7E6J7_9ZZZZ</name>
<keyword evidence="10" id="KW-0100">Branched-chain amino acid biosynthesis</keyword>
<dbReference type="UniPathway" id="UPA00047">
    <property type="reaction ID" value="UER00057"/>
</dbReference>
<feature type="domain" description="Dihydroxy-acid/6-phosphogluconate dehydratase C-terminal" evidence="17">
    <location>
        <begin position="367"/>
        <end position="555"/>
    </location>
</feature>
<evidence type="ECO:0000259" key="16">
    <source>
        <dbReference type="Pfam" id="PF00920"/>
    </source>
</evidence>
<dbReference type="PANTHER" id="PTHR21000">
    <property type="entry name" value="DIHYDROXY-ACID DEHYDRATASE DAD"/>
    <property type="match status" value="1"/>
</dbReference>
<dbReference type="EMBL" id="CAFBLN010000055">
    <property type="protein sequence ID" value="CAB4876159.1"/>
    <property type="molecule type" value="Genomic_DNA"/>
</dbReference>
<feature type="domain" description="Dihydroxy-acid/6-phosphogluconate dehydratase N-terminal" evidence="16">
    <location>
        <begin position="38"/>
        <end position="354"/>
    </location>
</feature>
<dbReference type="PROSITE" id="PS00887">
    <property type="entry name" value="ILVD_EDD_2"/>
    <property type="match status" value="1"/>
</dbReference>
<dbReference type="InterPro" id="IPR004404">
    <property type="entry name" value="DihydroxyA_deHydtase"/>
</dbReference>
<comment type="pathway">
    <text evidence="13">Amino-acid biosynthesis; L-isoleucine biosynthesis; L-isoleucine from 2-oxobutanoate: step 3/4.</text>
</comment>
<sequence>MTTHPTPRSSVVTQGKNRAPARAMLRAMGLRDEDMSLPQIGVASSWNEVTPCNLPLDRLAKRAKVAVRENGGIPFEFVTIAVSDGISMGHEGMHASLVSREVIADSVETVMHAERFDAMVTFAGCDKSLPGMLMAAARLDVPSVFLYGGSILPGHHGGEALDIVSVFEAVGANAVGNLSDEELSMIELKACPGEGSCAGMFTANTMASVGEALGMSILGSASAPSIDSRRDDYAYASGVAVLNLLDRGITARQIMTKKAFENAISVVMALGGSTNAVLHILAIAHEARVELELGDFNRIARRVPHLADTKPHGKYHMTDLDKIGGVPVVLAHLLEAGLLHGDVMTVSGRTMEENLKEYNAPKPDGLVVHPLSNPIHDRGGIAVLTGSLAPKGSVVKVAGIDNLTFDGTARVFDGEDAAMTAILADEIQPNTVVVIRYEGPKAGPGMREMLAVTGAMKGAGRGGDCALVTDGRFSGGTHGFCVGHVAPEALDGGPIGLVRDGDRIVIDVNKDSIDLIVDAAELARRATEVVPFVPRYTTGVLEKFARLVQGAEKGAVTSA</sequence>
<evidence type="ECO:0000259" key="17">
    <source>
        <dbReference type="Pfam" id="PF24877"/>
    </source>
</evidence>
<dbReference type="SUPFAM" id="SSF52016">
    <property type="entry name" value="LeuD/IlvD-like"/>
    <property type="match status" value="1"/>
</dbReference>
<reference evidence="18" key="1">
    <citation type="submission" date="2020-05" db="EMBL/GenBank/DDBJ databases">
        <authorList>
            <person name="Chiriac C."/>
            <person name="Salcher M."/>
            <person name="Ghai R."/>
            <person name="Kavagutti S V."/>
        </authorList>
    </citation>
    <scope>NUCLEOTIDE SEQUENCE</scope>
</reference>
<dbReference type="NCBIfam" id="NF002068">
    <property type="entry name" value="PRK00911.1"/>
    <property type="match status" value="1"/>
</dbReference>
<evidence type="ECO:0000256" key="11">
    <source>
        <dbReference type="ARBA" id="ARBA00029304"/>
    </source>
</evidence>
<dbReference type="Gene3D" id="3.50.30.80">
    <property type="entry name" value="IlvD/EDD C-terminal domain-like"/>
    <property type="match status" value="1"/>
</dbReference>
<dbReference type="PANTHER" id="PTHR21000:SF5">
    <property type="entry name" value="DIHYDROXY-ACID DEHYDRATASE, MITOCHONDRIAL"/>
    <property type="match status" value="1"/>
</dbReference>
<evidence type="ECO:0000256" key="14">
    <source>
        <dbReference type="ARBA" id="ARBA00029490"/>
    </source>
</evidence>
<evidence type="ECO:0000256" key="9">
    <source>
        <dbReference type="ARBA" id="ARBA00023239"/>
    </source>
</evidence>
<keyword evidence="3" id="KW-0028">Amino-acid biosynthesis</keyword>
<dbReference type="PROSITE" id="PS00886">
    <property type="entry name" value="ILVD_EDD_1"/>
    <property type="match status" value="1"/>
</dbReference>
<dbReference type="EC" id="4.2.1.9" evidence="14"/>
<evidence type="ECO:0000256" key="12">
    <source>
        <dbReference type="ARBA" id="ARBA00029436"/>
    </source>
</evidence>
<comment type="catalytic activity">
    <reaction evidence="11">
        <text>(2R)-2,3-dihydroxy-3-methylbutanoate = 3-methyl-2-oxobutanoate + H2O</text>
        <dbReference type="Rhea" id="RHEA:24809"/>
        <dbReference type="ChEBI" id="CHEBI:11851"/>
        <dbReference type="ChEBI" id="CHEBI:15377"/>
        <dbReference type="ChEBI" id="CHEBI:49072"/>
        <dbReference type="EC" id="4.2.1.9"/>
    </reaction>
    <physiologicalReaction direction="left-to-right" evidence="11">
        <dbReference type="Rhea" id="RHEA:24810"/>
    </physiologicalReaction>
</comment>
<dbReference type="GO" id="GO:0004160">
    <property type="term" value="F:dihydroxy-acid dehydratase activity"/>
    <property type="evidence" value="ECO:0007669"/>
    <property type="project" value="UniProtKB-EC"/>
</dbReference>
<evidence type="ECO:0000256" key="8">
    <source>
        <dbReference type="ARBA" id="ARBA00023014"/>
    </source>
</evidence>
<organism evidence="18">
    <name type="scientific">freshwater metagenome</name>
    <dbReference type="NCBI Taxonomy" id="449393"/>
    <lineage>
        <taxon>unclassified sequences</taxon>
        <taxon>metagenomes</taxon>
        <taxon>ecological metagenomes</taxon>
    </lineage>
</organism>
<dbReference type="HAMAP" id="MF_00012">
    <property type="entry name" value="IlvD"/>
    <property type="match status" value="1"/>
</dbReference>
<dbReference type="InterPro" id="IPR042096">
    <property type="entry name" value="Dihydro-acid_dehy_C"/>
</dbReference>
<comment type="cofactor">
    <cofactor evidence="1">
        <name>Mg(2+)</name>
        <dbReference type="ChEBI" id="CHEBI:18420"/>
    </cofactor>
</comment>
<keyword evidence="7" id="KW-0408">Iron</keyword>
<dbReference type="InterPro" id="IPR037237">
    <property type="entry name" value="IlvD/EDD_N"/>
</dbReference>
<evidence type="ECO:0000256" key="2">
    <source>
        <dbReference type="ARBA" id="ARBA00006486"/>
    </source>
</evidence>
<dbReference type="GO" id="GO:0051537">
    <property type="term" value="F:2 iron, 2 sulfur cluster binding"/>
    <property type="evidence" value="ECO:0007669"/>
    <property type="project" value="UniProtKB-KW"/>
</dbReference>
<dbReference type="InterPro" id="IPR020558">
    <property type="entry name" value="DiOHA_6PGluconate_deHydtase_CS"/>
</dbReference>
<accession>A0A6J7E6J7</accession>
<dbReference type="Pfam" id="PF00920">
    <property type="entry name" value="ILVD_EDD_N"/>
    <property type="match status" value="1"/>
</dbReference>
<evidence type="ECO:0000256" key="5">
    <source>
        <dbReference type="ARBA" id="ARBA00022723"/>
    </source>
</evidence>